<evidence type="ECO:0000313" key="2">
    <source>
        <dbReference type="Proteomes" id="UP001060170"/>
    </source>
</evidence>
<protein>
    <submittedName>
        <fullName evidence="1">Uncharacterized protein</fullName>
    </submittedName>
</protein>
<reference evidence="2" key="2">
    <citation type="journal article" date="2018" name="Mol. Plant Microbe Interact.">
        <title>Genome sequence resources for the wheat stripe rust pathogen (Puccinia striiformis f. sp. tritici) and the barley stripe rust pathogen (Puccinia striiformis f. sp. hordei).</title>
        <authorList>
            <person name="Xia C."/>
            <person name="Wang M."/>
            <person name="Yin C."/>
            <person name="Cornejo O.E."/>
            <person name="Hulbert S.H."/>
            <person name="Chen X."/>
        </authorList>
    </citation>
    <scope>NUCLEOTIDE SEQUENCE [LARGE SCALE GENOMIC DNA]</scope>
    <source>
        <strain evidence="2">93-210</strain>
    </source>
</reference>
<name>A0ACC0DYH6_9BASI</name>
<evidence type="ECO:0000313" key="1">
    <source>
        <dbReference type="EMBL" id="KAI7941056.1"/>
    </source>
</evidence>
<sequence length="82" mass="8992">MQEHEHSNGLSRSAQCIGDGSLDSASSKCCLELQLKEAANKPPPANELKPQSAARQNVFRRLLCEIPGNVDVYKVKSLVDNR</sequence>
<reference evidence="2" key="1">
    <citation type="journal article" date="2018" name="BMC Genomics">
        <title>Genomic insights into host adaptation between the wheat stripe rust pathogen (Puccinia striiformis f. sp. tritici) and the barley stripe rust pathogen (Puccinia striiformis f. sp. hordei).</title>
        <authorList>
            <person name="Xia C."/>
            <person name="Wang M."/>
            <person name="Yin C."/>
            <person name="Cornejo O.E."/>
            <person name="Hulbert S.H."/>
            <person name="Chen X."/>
        </authorList>
    </citation>
    <scope>NUCLEOTIDE SEQUENCE [LARGE SCALE GENOMIC DNA]</scope>
    <source>
        <strain evidence="2">93-210</strain>
    </source>
</reference>
<proteinExistence type="predicted"/>
<organism evidence="1 2">
    <name type="scientific">Puccinia striiformis f. sp. tritici</name>
    <dbReference type="NCBI Taxonomy" id="168172"/>
    <lineage>
        <taxon>Eukaryota</taxon>
        <taxon>Fungi</taxon>
        <taxon>Dikarya</taxon>
        <taxon>Basidiomycota</taxon>
        <taxon>Pucciniomycotina</taxon>
        <taxon>Pucciniomycetes</taxon>
        <taxon>Pucciniales</taxon>
        <taxon>Pucciniaceae</taxon>
        <taxon>Puccinia</taxon>
    </lineage>
</organism>
<dbReference type="Proteomes" id="UP001060170">
    <property type="component" value="Chromosome 13"/>
</dbReference>
<comment type="caution">
    <text evidence="1">The sequence shown here is derived from an EMBL/GenBank/DDBJ whole genome shotgun (WGS) entry which is preliminary data.</text>
</comment>
<reference evidence="1 2" key="3">
    <citation type="journal article" date="2022" name="Microbiol. Spectr.">
        <title>Folding features and dynamics of 3D genome architecture in plant fungal pathogens.</title>
        <authorList>
            <person name="Xia C."/>
        </authorList>
    </citation>
    <scope>NUCLEOTIDE SEQUENCE [LARGE SCALE GENOMIC DNA]</scope>
    <source>
        <strain evidence="1 2">93-210</strain>
    </source>
</reference>
<dbReference type="EMBL" id="CM045877">
    <property type="protein sequence ID" value="KAI7941056.1"/>
    <property type="molecule type" value="Genomic_DNA"/>
</dbReference>
<accession>A0ACC0DYH6</accession>
<keyword evidence="2" id="KW-1185">Reference proteome</keyword>
<gene>
    <name evidence="1" type="ORF">MJO28_013341</name>
</gene>